<comment type="caution">
    <text evidence="3">The sequence shown here is derived from an EMBL/GenBank/DDBJ whole genome shotgun (WGS) entry which is preliminary data.</text>
</comment>
<keyword evidence="2" id="KW-0520">NAD</keyword>
<evidence type="ECO:0000256" key="2">
    <source>
        <dbReference type="ARBA" id="ARBA00023027"/>
    </source>
</evidence>
<dbReference type="InterPro" id="IPR002773">
    <property type="entry name" value="Deoxyhypusine_synthase"/>
</dbReference>
<accession>A0ABQ9XT88</accession>
<dbReference type="Pfam" id="PF01916">
    <property type="entry name" value="DS"/>
    <property type="match status" value="1"/>
</dbReference>
<protein>
    <submittedName>
        <fullName evidence="3">Deoxyhypusine synthase</fullName>
        <ecNumber evidence="3">2.5.1.46</ecNumber>
    </submittedName>
</protein>
<dbReference type="PANTHER" id="PTHR11703">
    <property type="entry name" value="DEOXYHYPUSINE SYNTHASE"/>
    <property type="match status" value="1"/>
</dbReference>
<reference evidence="3 4" key="1">
    <citation type="journal article" date="2022" name="bioRxiv">
        <title>Genomics of Preaxostyla Flagellates Illuminates Evolutionary Transitions and the Path Towards Mitochondrial Loss.</title>
        <authorList>
            <person name="Novak L.V.F."/>
            <person name="Treitli S.C."/>
            <person name="Pyrih J."/>
            <person name="Halakuc P."/>
            <person name="Pipaliya S.V."/>
            <person name="Vacek V."/>
            <person name="Brzon O."/>
            <person name="Soukal P."/>
            <person name="Eme L."/>
            <person name="Dacks J.B."/>
            <person name="Karnkowska A."/>
            <person name="Elias M."/>
            <person name="Hampl V."/>
        </authorList>
    </citation>
    <scope>NUCLEOTIDE SEQUENCE [LARGE SCALE GENOMIC DNA]</scope>
    <source>
        <strain evidence="3">NAU3</strain>
        <tissue evidence="3">Gut</tissue>
    </source>
</reference>
<sequence>MSIMNLFLSFQRNQQSEVGAQATDFGRAIDEINRMLSWRLSHDPIMEDEAESDKDPKVRHETRAKIFLGYTSNMISCGTRETIRFLVKHKLVDVIVTTCGGIEEDFIKCMGDFQVGDFNLPGTVLRERGQNRIGNILVSNDLYCKFEEFMTPILLRMLKEQKEDKTVWSPSKMIHLMGEIINNPDSVYYWCYKNNIPVFCPAITDGAIGDNIFFFNDQHPGLVLDLVQDISLINWEALHAKKTGMIICGGGVIKHHIANANLMRNGADFSVYINTGNEKEASDTGASPDEAVSWGKITQEAKPVKVWGDFTILFPLIVSQTFAKSIYSPLSEDHRRMPVEENKEEKHE</sequence>
<comment type="similarity">
    <text evidence="1">Belongs to the deoxyhypusine synthase family.</text>
</comment>
<keyword evidence="4" id="KW-1185">Reference proteome</keyword>
<dbReference type="GO" id="GO:0034038">
    <property type="term" value="F:deoxyhypusine synthase activity"/>
    <property type="evidence" value="ECO:0007669"/>
    <property type="project" value="UniProtKB-EC"/>
</dbReference>
<dbReference type="Gene3D" id="3.40.910.10">
    <property type="entry name" value="Deoxyhypusine synthase"/>
    <property type="match status" value="1"/>
</dbReference>
<dbReference type="PANTHER" id="PTHR11703:SF0">
    <property type="entry name" value="DEOXYHYPUSINE SYNTHASE"/>
    <property type="match status" value="1"/>
</dbReference>
<proteinExistence type="inferred from homology"/>
<keyword evidence="3" id="KW-0808">Transferase</keyword>
<dbReference type="Proteomes" id="UP001281761">
    <property type="component" value="Unassembled WGS sequence"/>
</dbReference>
<name>A0ABQ9XT88_9EUKA</name>
<dbReference type="InterPro" id="IPR036982">
    <property type="entry name" value="Deoxyhypusine_synthase_sf"/>
</dbReference>
<dbReference type="EMBL" id="JARBJD010000075">
    <property type="protein sequence ID" value="KAK2954701.1"/>
    <property type="molecule type" value="Genomic_DNA"/>
</dbReference>
<gene>
    <name evidence="3" type="ORF">BLNAU_10357</name>
</gene>
<evidence type="ECO:0000256" key="1">
    <source>
        <dbReference type="ARBA" id="ARBA00009892"/>
    </source>
</evidence>
<evidence type="ECO:0000313" key="3">
    <source>
        <dbReference type="EMBL" id="KAK2954701.1"/>
    </source>
</evidence>
<organism evidence="3 4">
    <name type="scientific">Blattamonas nauphoetae</name>
    <dbReference type="NCBI Taxonomy" id="2049346"/>
    <lineage>
        <taxon>Eukaryota</taxon>
        <taxon>Metamonada</taxon>
        <taxon>Preaxostyla</taxon>
        <taxon>Oxymonadida</taxon>
        <taxon>Blattamonas</taxon>
    </lineage>
</organism>
<dbReference type="EC" id="2.5.1.46" evidence="3"/>
<evidence type="ECO:0000313" key="4">
    <source>
        <dbReference type="Proteomes" id="UP001281761"/>
    </source>
</evidence>
<dbReference type="NCBIfam" id="TIGR00321">
    <property type="entry name" value="dhys"/>
    <property type="match status" value="1"/>
</dbReference>
<dbReference type="SUPFAM" id="SSF52467">
    <property type="entry name" value="DHS-like NAD/FAD-binding domain"/>
    <property type="match status" value="1"/>
</dbReference>
<dbReference type="InterPro" id="IPR029035">
    <property type="entry name" value="DHS-like_NAD/FAD-binding_dom"/>
</dbReference>